<evidence type="ECO:0000313" key="7">
    <source>
        <dbReference type="Proteomes" id="UP000823661"/>
    </source>
</evidence>
<dbReference type="Gene3D" id="3.30.750.44">
    <property type="match status" value="1"/>
</dbReference>
<dbReference type="CDD" id="cd07560">
    <property type="entry name" value="Peptidase_S41_CPP"/>
    <property type="match status" value="1"/>
</dbReference>
<name>A0A9D9ESK1_9BACT</name>
<sequence>MKRFVLCAAVLLSLSSISSRAQKSPEEKLNMTMYAIMNMYVDTVDKASFVDGMIARAMNELDPFSAYLTPEEVMASEAALLGPTAGDPSAFPVNAANAGESSGIYDGYASGTVQTAYIADKKSGTGYIRLTMFAEHTLDEFRSAVSELRKQGMKNLVLDLQGNPGGFFESAVAVADEFLDGDKTIVTTSGAHIPTRTASAQIDGCFEKGRLVLLVDDRTMSAAEILAGALRDWDRAVLVGRPTFGKGLIQETLPFEDGSALRITVARYLTPSGMQIQKPYEGYGRVYADPTLVYRSLLKGRELHSGGGIGVDVQVPRDTTFMTEWYYNLAFNGMQKMEAASYLERNRDALLKKYRTSDIFFRKFNGEEEMFSEMVGMAEGAGITCPGQEYERTAPAVKTQLKALLARALYPDDHNIYYRILNTASPSVIRALEIIRSDEYDNILK</sequence>
<proteinExistence type="predicted"/>
<protein>
    <recommendedName>
        <fullName evidence="5">Tail specific protease domain-containing protein</fullName>
    </recommendedName>
</protein>
<keyword evidence="2" id="KW-0378">Hydrolase</keyword>
<dbReference type="Gene3D" id="3.90.226.10">
    <property type="entry name" value="2-enoyl-CoA Hydratase, Chain A, domain 1"/>
    <property type="match status" value="1"/>
</dbReference>
<dbReference type="GO" id="GO:0008236">
    <property type="term" value="F:serine-type peptidase activity"/>
    <property type="evidence" value="ECO:0007669"/>
    <property type="project" value="UniProtKB-KW"/>
</dbReference>
<dbReference type="GO" id="GO:0006508">
    <property type="term" value="P:proteolysis"/>
    <property type="evidence" value="ECO:0007669"/>
    <property type="project" value="UniProtKB-KW"/>
</dbReference>
<dbReference type="GO" id="GO:0007165">
    <property type="term" value="P:signal transduction"/>
    <property type="evidence" value="ECO:0007669"/>
    <property type="project" value="TreeGrafter"/>
</dbReference>
<dbReference type="SUPFAM" id="SSF52096">
    <property type="entry name" value="ClpP/crotonase"/>
    <property type="match status" value="1"/>
</dbReference>
<evidence type="ECO:0000256" key="4">
    <source>
        <dbReference type="SAM" id="SignalP"/>
    </source>
</evidence>
<evidence type="ECO:0000256" key="3">
    <source>
        <dbReference type="ARBA" id="ARBA00022825"/>
    </source>
</evidence>
<evidence type="ECO:0000256" key="2">
    <source>
        <dbReference type="ARBA" id="ARBA00022801"/>
    </source>
</evidence>
<dbReference type="EMBL" id="JADIMI010000050">
    <property type="protein sequence ID" value="MBO8452258.1"/>
    <property type="molecule type" value="Genomic_DNA"/>
</dbReference>
<evidence type="ECO:0000313" key="6">
    <source>
        <dbReference type="EMBL" id="MBO8452258.1"/>
    </source>
</evidence>
<evidence type="ECO:0000259" key="5">
    <source>
        <dbReference type="SMART" id="SM00245"/>
    </source>
</evidence>
<feature type="domain" description="Tail specific protease" evidence="5">
    <location>
        <begin position="97"/>
        <end position="279"/>
    </location>
</feature>
<dbReference type="SMART" id="SM00245">
    <property type="entry name" value="TSPc"/>
    <property type="match status" value="1"/>
</dbReference>
<reference evidence="6" key="1">
    <citation type="submission" date="2020-10" db="EMBL/GenBank/DDBJ databases">
        <authorList>
            <person name="Gilroy R."/>
        </authorList>
    </citation>
    <scope>NUCLEOTIDE SEQUENCE</scope>
    <source>
        <strain evidence="6">B1-20833</strain>
    </source>
</reference>
<dbReference type="Pfam" id="PF03572">
    <property type="entry name" value="Peptidase_S41"/>
    <property type="match status" value="1"/>
</dbReference>
<gene>
    <name evidence="6" type="ORF">IAC06_05175</name>
</gene>
<dbReference type="PANTHER" id="PTHR32060:SF30">
    <property type="entry name" value="CARBOXY-TERMINAL PROCESSING PROTEASE CTPA"/>
    <property type="match status" value="1"/>
</dbReference>
<dbReference type="PANTHER" id="PTHR32060">
    <property type="entry name" value="TAIL-SPECIFIC PROTEASE"/>
    <property type="match status" value="1"/>
</dbReference>
<dbReference type="GO" id="GO:0004175">
    <property type="term" value="F:endopeptidase activity"/>
    <property type="evidence" value="ECO:0007669"/>
    <property type="project" value="TreeGrafter"/>
</dbReference>
<keyword evidence="4" id="KW-0732">Signal</keyword>
<dbReference type="GO" id="GO:0030288">
    <property type="term" value="C:outer membrane-bounded periplasmic space"/>
    <property type="evidence" value="ECO:0007669"/>
    <property type="project" value="TreeGrafter"/>
</dbReference>
<reference evidence="6" key="2">
    <citation type="journal article" date="2021" name="PeerJ">
        <title>Extensive microbial diversity within the chicken gut microbiome revealed by metagenomics and culture.</title>
        <authorList>
            <person name="Gilroy R."/>
            <person name="Ravi A."/>
            <person name="Getino M."/>
            <person name="Pursley I."/>
            <person name="Horton D.L."/>
            <person name="Alikhan N.F."/>
            <person name="Baker D."/>
            <person name="Gharbi K."/>
            <person name="Hall N."/>
            <person name="Watson M."/>
            <person name="Adriaenssens E.M."/>
            <person name="Foster-Nyarko E."/>
            <person name="Jarju S."/>
            <person name="Secka A."/>
            <person name="Antonio M."/>
            <person name="Oren A."/>
            <person name="Chaudhuri R.R."/>
            <person name="La Ragione R."/>
            <person name="Hildebrand F."/>
            <person name="Pallen M.J."/>
        </authorList>
    </citation>
    <scope>NUCLEOTIDE SEQUENCE</scope>
    <source>
        <strain evidence="6">B1-20833</strain>
    </source>
</reference>
<feature type="signal peptide" evidence="4">
    <location>
        <begin position="1"/>
        <end position="21"/>
    </location>
</feature>
<evidence type="ECO:0000256" key="1">
    <source>
        <dbReference type="ARBA" id="ARBA00022670"/>
    </source>
</evidence>
<comment type="caution">
    <text evidence="6">The sequence shown here is derived from an EMBL/GenBank/DDBJ whole genome shotgun (WGS) entry which is preliminary data.</text>
</comment>
<organism evidence="6 7">
    <name type="scientific">Candidatus Cryptobacteroides intestinavium</name>
    <dbReference type="NCBI Taxonomy" id="2840766"/>
    <lineage>
        <taxon>Bacteria</taxon>
        <taxon>Pseudomonadati</taxon>
        <taxon>Bacteroidota</taxon>
        <taxon>Bacteroidia</taxon>
        <taxon>Bacteroidales</taxon>
        <taxon>Candidatus Cryptobacteroides</taxon>
    </lineage>
</organism>
<feature type="chain" id="PRO_5039182957" description="Tail specific protease domain-containing protein" evidence="4">
    <location>
        <begin position="22"/>
        <end position="445"/>
    </location>
</feature>
<keyword evidence="3" id="KW-0720">Serine protease</keyword>
<keyword evidence="1" id="KW-0645">Protease</keyword>
<dbReference type="InterPro" id="IPR029045">
    <property type="entry name" value="ClpP/crotonase-like_dom_sf"/>
</dbReference>
<accession>A0A9D9ESK1</accession>
<dbReference type="Proteomes" id="UP000823661">
    <property type="component" value="Unassembled WGS sequence"/>
</dbReference>
<dbReference type="InterPro" id="IPR005151">
    <property type="entry name" value="Tail-specific_protease"/>
</dbReference>
<dbReference type="InterPro" id="IPR004447">
    <property type="entry name" value="Peptidase_S41A"/>
</dbReference>
<dbReference type="AlphaFoldDB" id="A0A9D9ESK1"/>